<dbReference type="GO" id="GO:0016861">
    <property type="term" value="F:intramolecular oxidoreductase activity, interconverting aldoses and ketoses"/>
    <property type="evidence" value="ECO:0007669"/>
    <property type="project" value="InterPro"/>
</dbReference>
<evidence type="ECO:0000313" key="4">
    <source>
        <dbReference type="Proteomes" id="UP000806542"/>
    </source>
</evidence>
<keyword evidence="2" id="KW-0119">Carbohydrate metabolism</keyword>
<dbReference type="AlphaFoldDB" id="A0A9D5RC75"/>
<dbReference type="PANTHER" id="PTHR36120:SF1">
    <property type="entry name" value="L-FUCOSE ISOMERASE C-TERMINAL DOMAIN-CONTAINING PROTEIN"/>
    <property type="match status" value="1"/>
</dbReference>
<dbReference type="InterPro" id="IPR009015">
    <property type="entry name" value="Fucose_isomerase_N/cen_sf"/>
</dbReference>
<dbReference type="SUPFAM" id="SSF53743">
    <property type="entry name" value="FucI/AraA N-terminal and middle domains"/>
    <property type="match status" value="1"/>
</dbReference>
<reference evidence="3" key="1">
    <citation type="submission" date="2020-10" db="EMBL/GenBank/DDBJ databases">
        <title>ChiBAC.</title>
        <authorList>
            <person name="Zenner C."/>
            <person name="Hitch T.C.A."/>
            <person name="Clavel T."/>
        </authorList>
    </citation>
    <scope>NUCLEOTIDE SEQUENCE</scope>
    <source>
        <strain evidence="3">DSM 107454</strain>
    </source>
</reference>
<keyword evidence="1 3" id="KW-0413">Isomerase</keyword>
<evidence type="ECO:0000313" key="3">
    <source>
        <dbReference type="EMBL" id="MBE5040738.1"/>
    </source>
</evidence>
<evidence type="ECO:0000256" key="1">
    <source>
        <dbReference type="ARBA" id="ARBA00023235"/>
    </source>
</evidence>
<dbReference type="Proteomes" id="UP000806542">
    <property type="component" value="Unassembled WGS sequence"/>
</dbReference>
<dbReference type="GO" id="GO:0005737">
    <property type="term" value="C:cytoplasm"/>
    <property type="evidence" value="ECO:0007669"/>
    <property type="project" value="InterPro"/>
</dbReference>
<name>A0A9D5RC75_9FIRM</name>
<comment type="caution">
    <text evidence="3">The sequence shown here is derived from an EMBL/GenBank/DDBJ whole genome shotgun (WGS) entry which is preliminary data.</text>
</comment>
<accession>A0A9D5RC75</accession>
<organism evidence="3 4">
    <name type="scientific">Ructibacterium gallinarum</name>
    <dbReference type="NCBI Taxonomy" id="2779355"/>
    <lineage>
        <taxon>Bacteria</taxon>
        <taxon>Bacillati</taxon>
        <taxon>Bacillota</taxon>
        <taxon>Clostridia</taxon>
        <taxon>Eubacteriales</taxon>
        <taxon>Oscillospiraceae</taxon>
        <taxon>Ructibacterium</taxon>
    </lineage>
</organism>
<dbReference type="RefSeq" id="WP_226393291.1">
    <property type="nucleotide sequence ID" value="NZ_JADCKB010000021.1"/>
</dbReference>
<sequence>MLNYKIKIGMVPVIRDLFDFSTRKGIFEPAKGAENKNRVRSYIQEHFRDDMTDFCDLEWLNELGVLYKNEDVDRVCAYLQKEKVDAIFLINCNFGNEEACGRLAKKLKLPVLLWGAQDMVFEENGQRYTDVQCGLFAISKQLRRYQIPFSYIENSPVESEVFAKGLQRFFSVVTMVKNFKNLTVTQVGTRLTPFKSVMYNELELTEKFGINMNNLNMAVFEQKFRHAMEEKKGMLQEEAKEIKKRYDVDGVEDALLEKMLAFVYAYQKVFEETGSDVLASECWTAMPAAVGANPCLAMSVLYDMGYIVTCESDIHGAITNALLMCAARGKSAPAFGELTVRHPENPNAELLWHCGPFPYSMKDEKAKAKLFNTKPSFKAKDGQYTIARFQGDRGKYTLLGGEFKTVPGPHTFGTYMWAEFKDWPKIEKKMIYGPYIHHMSEIYGSYADVLEEFCQFIPGLQYDPIEE</sequence>
<evidence type="ECO:0000256" key="2">
    <source>
        <dbReference type="ARBA" id="ARBA00023277"/>
    </source>
</evidence>
<gene>
    <name evidence="3" type="ORF">INF28_09735</name>
</gene>
<dbReference type="PANTHER" id="PTHR36120">
    <property type="entry name" value="FUCOSE ISOMERASE"/>
    <property type="match status" value="1"/>
</dbReference>
<proteinExistence type="predicted"/>
<dbReference type="GO" id="GO:0005996">
    <property type="term" value="P:monosaccharide metabolic process"/>
    <property type="evidence" value="ECO:0007669"/>
    <property type="project" value="InterPro"/>
</dbReference>
<protein>
    <submittedName>
        <fullName evidence="3">Fucose isomerase</fullName>
    </submittedName>
</protein>
<dbReference type="EMBL" id="JADCKB010000021">
    <property type="protein sequence ID" value="MBE5040738.1"/>
    <property type="molecule type" value="Genomic_DNA"/>
</dbReference>
<keyword evidence="4" id="KW-1185">Reference proteome</keyword>